<protein>
    <submittedName>
        <fullName evidence="1">Uncharacterized protein</fullName>
    </submittedName>
</protein>
<evidence type="ECO:0000313" key="1">
    <source>
        <dbReference type="EMBL" id="KAH7936677.1"/>
    </source>
</evidence>
<dbReference type="Proteomes" id="UP000821865">
    <property type="component" value="Chromosome 8"/>
</dbReference>
<gene>
    <name evidence="1" type="ORF">HPB49_002345</name>
</gene>
<proteinExistence type="predicted"/>
<dbReference type="EMBL" id="CM023477">
    <property type="protein sequence ID" value="KAH7936677.1"/>
    <property type="molecule type" value="Genomic_DNA"/>
</dbReference>
<sequence length="462" mass="52014">MAKASDPDDLEKVLQRCFNICITRQDLEAPTTAVVTRVLRGAFDTFGLNDAALEVPCSLLPSEAMHIEGSVTLSHYLKLMQTVFALLGVNDVGLQDLTNPKPKRIRRLFKILVNNLLYTTSVFTKYTDKLKDQLKAKAQGEHVLSMLNAMTAKANKLATQLHNGGEQQQAIAEELAACEKTLAAYDVKKTAIMSDYKQLKTTLCASAEAVQKAELDIMNLKETLEEKRAAVCKDPAAWKEKTSADAETLAVLKSEIEKLRAVVSAVNEKISLAPRISEEYRKTLESITEMEGRSAEAEALQQRKAVQEKKRIELEQLHYALQKKVELATEELKRLMEKQPHDVGLQSRELRNHDARQQLQQLKAAVKQARTIAITKLSELDARISSTQEEIGMREKAMERHVARNQRIIDRMLEYLDLLVERFETTYNEDGLPQLCSEDESPQTTSKDEQPQLSPEDGQPEL</sequence>
<evidence type="ECO:0000313" key="2">
    <source>
        <dbReference type="Proteomes" id="UP000821865"/>
    </source>
</evidence>
<name>A0ACB8C6Y4_DERSI</name>
<reference evidence="1" key="1">
    <citation type="submission" date="2020-05" db="EMBL/GenBank/DDBJ databases">
        <title>Large-scale comparative analyses of tick genomes elucidate their genetic diversity and vector capacities.</title>
        <authorList>
            <person name="Jia N."/>
            <person name="Wang J."/>
            <person name="Shi W."/>
            <person name="Du L."/>
            <person name="Sun Y."/>
            <person name="Zhan W."/>
            <person name="Jiang J."/>
            <person name="Wang Q."/>
            <person name="Zhang B."/>
            <person name="Ji P."/>
            <person name="Sakyi L.B."/>
            <person name="Cui X."/>
            <person name="Yuan T."/>
            <person name="Jiang B."/>
            <person name="Yang W."/>
            <person name="Lam T.T.-Y."/>
            <person name="Chang Q."/>
            <person name="Ding S."/>
            <person name="Wang X."/>
            <person name="Zhu J."/>
            <person name="Ruan X."/>
            <person name="Zhao L."/>
            <person name="Wei J."/>
            <person name="Que T."/>
            <person name="Du C."/>
            <person name="Cheng J."/>
            <person name="Dai P."/>
            <person name="Han X."/>
            <person name="Huang E."/>
            <person name="Gao Y."/>
            <person name="Liu J."/>
            <person name="Shao H."/>
            <person name="Ye R."/>
            <person name="Li L."/>
            <person name="Wei W."/>
            <person name="Wang X."/>
            <person name="Wang C."/>
            <person name="Yang T."/>
            <person name="Huo Q."/>
            <person name="Li W."/>
            <person name="Guo W."/>
            <person name="Chen H."/>
            <person name="Zhou L."/>
            <person name="Ni X."/>
            <person name="Tian J."/>
            <person name="Zhou Y."/>
            <person name="Sheng Y."/>
            <person name="Liu T."/>
            <person name="Pan Y."/>
            <person name="Xia L."/>
            <person name="Li J."/>
            <person name="Zhao F."/>
            <person name="Cao W."/>
        </authorList>
    </citation>
    <scope>NUCLEOTIDE SEQUENCE</scope>
    <source>
        <strain evidence="1">Dsil-2018</strain>
    </source>
</reference>
<accession>A0ACB8C6Y4</accession>
<organism evidence="1 2">
    <name type="scientific">Dermacentor silvarum</name>
    <name type="common">Tick</name>
    <dbReference type="NCBI Taxonomy" id="543639"/>
    <lineage>
        <taxon>Eukaryota</taxon>
        <taxon>Metazoa</taxon>
        <taxon>Ecdysozoa</taxon>
        <taxon>Arthropoda</taxon>
        <taxon>Chelicerata</taxon>
        <taxon>Arachnida</taxon>
        <taxon>Acari</taxon>
        <taxon>Parasitiformes</taxon>
        <taxon>Ixodida</taxon>
        <taxon>Ixodoidea</taxon>
        <taxon>Ixodidae</taxon>
        <taxon>Rhipicephalinae</taxon>
        <taxon>Dermacentor</taxon>
    </lineage>
</organism>
<keyword evidence="2" id="KW-1185">Reference proteome</keyword>
<comment type="caution">
    <text evidence="1">The sequence shown here is derived from an EMBL/GenBank/DDBJ whole genome shotgun (WGS) entry which is preliminary data.</text>
</comment>